<gene>
    <name evidence="1" type="ORF">CEXT_139231</name>
</gene>
<keyword evidence="2" id="KW-1185">Reference proteome</keyword>
<protein>
    <submittedName>
        <fullName evidence="1">Uncharacterized protein</fullName>
    </submittedName>
</protein>
<name>A0AAV4Q323_CAEEX</name>
<dbReference type="Proteomes" id="UP001054945">
    <property type="component" value="Unassembled WGS sequence"/>
</dbReference>
<organism evidence="1 2">
    <name type="scientific">Caerostris extrusa</name>
    <name type="common">Bark spider</name>
    <name type="synonym">Caerostris bankana</name>
    <dbReference type="NCBI Taxonomy" id="172846"/>
    <lineage>
        <taxon>Eukaryota</taxon>
        <taxon>Metazoa</taxon>
        <taxon>Ecdysozoa</taxon>
        <taxon>Arthropoda</taxon>
        <taxon>Chelicerata</taxon>
        <taxon>Arachnida</taxon>
        <taxon>Araneae</taxon>
        <taxon>Araneomorphae</taxon>
        <taxon>Entelegynae</taxon>
        <taxon>Araneoidea</taxon>
        <taxon>Araneidae</taxon>
        <taxon>Caerostris</taxon>
    </lineage>
</organism>
<sequence length="97" mass="10897">MSNLELRTNSMKATVKHDGQSVMAWGWVLAVGSGILEFIDGRLDQNVYLGILITNLPQHVQKLFSTTSECCQDKSSKHKAHRGCFWLLCNCPQVMET</sequence>
<proteinExistence type="predicted"/>
<evidence type="ECO:0000313" key="2">
    <source>
        <dbReference type="Proteomes" id="UP001054945"/>
    </source>
</evidence>
<dbReference type="EMBL" id="BPLR01005698">
    <property type="protein sequence ID" value="GIY04328.1"/>
    <property type="molecule type" value="Genomic_DNA"/>
</dbReference>
<evidence type="ECO:0000313" key="1">
    <source>
        <dbReference type="EMBL" id="GIY04328.1"/>
    </source>
</evidence>
<reference evidence="1 2" key="1">
    <citation type="submission" date="2021-06" db="EMBL/GenBank/DDBJ databases">
        <title>Caerostris extrusa draft genome.</title>
        <authorList>
            <person name="Kono N."/>
            <person name="Arakawa K."/>
        </authorList>
    </citation>
    <scope>NUCLEOTIDE SEQUENCE [LARGE SCALE GENOMIC DNA]</scope>
</reference>
<dbReference type="AlphaFoldDB" id="A0AAV4Q323"/>
<dbReference type="Gene3D" id="3.30.420.10">
    <property type="entry name" value="Ribonuclease H-like superfamily/Ribonuclease H"/>
    <property type="match status" value="1"/>
</dbReference>
<dbReference type="GO" id="GO:0003676">
    <property type="term" value="F:nucleic acid binding"/>
    <property type="evidence" value="ECO:0007669"/>
    <property type="project" value="InterPro"/>
</dbReference>
<comment type="caution">
    <text evidence="1">The sequence shown here is derived from an EMBL/GenBank/DDBJ whole genome shotgun (WGS) entry which is preliminary data.</text>
</comment>
<dbReference type="InterPro" id="IPR036397">
    <property type="entry name" value="RNaseH_sf"/>
</dbReference>
<accession>A0AAV4Q323</accession>